<organism evidence="1 2">
    <name type="scientific">Stylosanthes scabra</name>
    <dbReference type="NCBI Taxonomy" id="79078"/>
    <lineage>
        <taxon>Eukaryota</taxon>
        <taxon>Viridiplantae</taxon>
        <taxon>Streptophyta</taxon>
        <taxon>Embryophyta</taxon>
        <taxon>Tracheophyta</taxon>
        <taxon>Spermatophyta</taxon>
        <taxon>Magnoliopsida</taxon>
        <taxon>eudicotyledons</taxon>
        <taxon>Gunneridae</taxon>
        <taxon>Pentapetalae</taxon>
        <taxon>rosids</taxon>
        <taxon>fabids</taxon>
        <taxon>Fabales</taxon>
        <taxon>Fabaceae</taxon>
        <taxon>Papilionoideae</taxon>
        <taxon>50 kb inversion clade</taxon>
        <taxon>dalbergioids sensu lato</taxon>
        <taxon>Dalbergieae</taxon>
        <taxon>Pterocarpus clade</taxon>
        <taxon>Stylosanthes</taxon>
    </lineage>
</organism>
<accession>A0ABU6RV73</accession>
<comment type="caution">
    <text evidence="1">The sequence shown here is derived from an EMBL/GenBank/DDBJ whole genome shotgun (WGS) entry which is preliminary data.</text>
</comment>
<gene>
    <name evidence="1" type="ORF">PIB30_091890</name>
</gene>
<dbReference type="Proteomes" id="UP001341840">
    <property type="component" value="Unassembled WGS sequence"/>
</dbReference>
<evidence type="ECO:0000313" key="1">
    <source>
        <dbReference type="EMBL" id="MED6127829.1"/>
    </source>
</evidence>
<keyword evidence="2" id="KW-1185">Reference proteome</keyword>
<evidence type="ECO:0000313" key="2">
    <source>
        <dbReference type="Proteomes" id="UP001341840"/>
    </source>
</evidence>
<name>A0ABU6RV73_9FABA</name>
<dbReference type="EMBL" id="JASCZI010032070">
    <property type="protein sequence ID" value="MED6127829.1"/>
    <property type="molecule type" value="Genomic_DNA"/>
</dbReference>
<proteinExistence type="predicted"/>
<reference evidence="1 2" key="1">
    <citation type="journal article" date="2023" name="Plants (Basel)">
        <title>Bridging the Gap: Combining Genomics and Transcriptomics Approaches to Understand Stylosanthes scabra, an Orphan Legume from the Brazilian Caatinga.</title>
        <authorList>
            <person name="Ferreira-Neto J.R.C."/>
            <person name="da Silva M.D."/>
            <person name="Binneck E."/>
            <person name="de Melo N.F."/>
            <person name="da Silva R.H."/>
            <person name="de Melo A.L.T.M."/>
            <person name="Pandolfi V."/>
            <person name="Bustamante F.O."/>
            <person name="Brasileiro-Vidal A.C."/>
            <person name="Benko-Iseppon A.M."/>
        </authorList>
    </citation>
    <scope>NUCLEOTIDE SEQUENCE [LARGE SCALE GENOMIC DNA]</scope>
    <source>
        <tissue evidence="1">Leaves</tissue>
    </source>
</reference>
<sequence>MKKRKKTNQCLNLREEIRKMTTRGSTNTFSININNKKQVSIKVIWSSSSKASPCSMCSLLACNFSSKHSLRTCKALKLNTLKTRQDELWNDRAILGVTNMFNLKFPFF</sequence>
<protein>
    <submittedName>
        <fullName evidence="1">Uncharacterized protein</fullName>
    </submittedName>
</protein>